<dbReference type="InterPro" id="IPR035959">
    <property type="entry name" value="RutC-like_sf"/>
</dbReference>
<dbReference type="Gene3D" id="3.30.1330.40">
    <property type="entry name" value="RutC-like"/>
    <property type="match status" value="1"/>
</dbReference>
<reference evidence="3" key="1">
    <citation type="submission" date="2023-07" db="EMBL/GenBank/DDBJ databases">
        <title>Dyadobacter sp. nov 'subterranea' isolated from contaminted grondwater.</title>
        <authorList>
            <person name="Szabo I."/>
            <person name="Al-Omari J."/>
            <person name="Szerdahelyi S.G."/>
            <person name="Rado J."/>
        </authorList>
    </citation>
    <scope>NUCLEOTIDE SEQUENCE [LARGE SCALE GENOMIC DNA]</scope>
    <source>
        <strain evidence="3">UP-52</strain>
    </source>
</reference>
<comment type="caution">
    <text evidence="2">The sequence shown here is derived from an EMBL/GenBank/DDBJ whole genome shotgun (WGS) entry which is preliminary data.</text>
</comment>
<keyword evidence="3" id="KW-1185">Reference proteome</keyword>
<dbReference type="PANTHER" id="PTHR11803:SF58">
    <property type="entry name" value="PROTEIN HMF1-RELATED"/>
    <property type="match status" value="1"/>
</dbReference>
<gene>
    <name evidence="2" type="ORF">IEE83_16245</name>
</gene>
<comment type="similarity">
    <text evidence="1">Belongs to the RutC family.</text>
</comment>
<dbReference type="InterPro" id="IPR006175">
    <property type="entry name" value="YjgF/YER057c/UK114"/>
</dbReference>
<dbReference type="CDD" id="cd00448">
    <property type="entry name" value="YjgF_YER057c_UK114_family"/>
    <property type="match status" value="1"/>
</dbReference>
<evidence type="ECO:0000313" key="3">
    <source>
        <dbReference type="Proteomes" id="UP000634134"/>
    </source>
</evidence>
<dbReference type="RefSeq" id="WP_194121569.1">
    <property type="nucleotide sequence ID" value="NZ_JACYGY010000001.1"/>
</dbReference>
<proteinExistence type="inferred from homology"/>
<evidence type="ECO:0000256" key="1">
    <source>
        <dbReference type="ARBA" id="ARBA00010552"/>
    </source>
</evidence>
<dbReference type="PANTHER" id="PTHR11803">
    <property type="entry name" value="2-IMINOBUTANOATE/2-IMINOPROPANOATE DEAMINASE RIDA"/>
    <property type="match status" value="1"/>
</dbReference>
<name>A0ABR9WD78_9BACT</name>
<dbReference type="Proteomes" id="UP000634134">
    <property type="component" value="Unassembled WGS sequence"/>
</dbReference>
<evidence type="ECO:0000313" key="2">
    <source>
        <dbReference type="EMBL" id="MBE9463438.1"/>
    </source>
</evidence>
<protein>
    <submittedName>
        <fullName evidence="2">RidA family protein</fullName>
    </submittedName>
</protein>
<accession>A0ABR9WD78</accession>
<sequence length="128" mass="13845">MNPSIKIIKTDQAAPAGGHYVQATLFQGTMYISGQLPVTAKGQHTFNEPFEIQARQALKNLLAILEAAGGKPSDLLKVTVYLVGVVHWPAFNLIYAEMLGEAKPARSVVPVPELHHDYLIEIDAVAAV</sequence>
<dbReference type="SUPFAM" id="SSF55298">
    <property type="entry name" value="YjgF-like"/>
    <property type="match status" value="1"/>
</dbReference>
<dbReference type="Pfam" id="PF01042">
    <property type="entry name" value="Ribonuc_L-PSP"/>
    <property type="match status" value="1"/>
</dbReference>
<organism evidence="2 3">
    <name type="scientific">Dyadobacter subterraneus</name>
    <dbReference type="NCBI Taxonomy" id="2773304"/>
    <lineage>
        <taxon>Bacteria</taxon>
        <taxon>Pseudomonadati</taxon>
        <taxon>Bacteroidota</taxon>
        <taxon>Cytophagia</taxon>
        <taxon>Cytophagales</taxon>
        <taxon>Spirosomataceae</taxon>
        <taxon>Dyadobacter</taxon>
    </lineage>
</organism>
<dbReference type="EMBL" id="JACYGY010000001">
    <property type="protein sequence ID" value="MBE9463438.1"/>
    <property type="molecule type" value="Genomic_DNA"/>
</dbReference>